<reference evidence="1 2" key="1">
    <citation type="journal article" date="2017" name="Environ. Microbiol.">
        <title>Decay of the glycolytic pathway and adaptation to intranuclear parasitism within Enterocytozoonidae microsporidia.</title>
        <authorList>
            <person name="Wiredu Boakye D."/>
            <person name="Jaroenlak P."/>
            <person name="Prachumwat A."/>
            <person name="Williams T.A."/>
            <person name="Bateman K.S."/>
            <person name="Itsathitphaisarn O."/>
            <person name="Sritunyalucksana K."/>
            <person name="Paszkiewicz K.H."/>
            <person name="Moore K.A."/>
            <person name="Stentiford G.D."/>
            <person name="Williams B.A."/>
        </authorList>
    </citation>
    <scope>NUCLEOTIDE SEQUENCE [LARGE SCALE GENOMIC DNA]</scope>
    <source>
        <strain evidence="1 2">GB1</strain>
    </source>
</reference>
<sequence length="72" mass="8398">MSEIEQQMEEKNVPIPFVDNIQPSCDIPLLFKIRDVESRTKKVIRKPDKKRGFVNWLMKTCTCSGISDEEVQ</sequence>
<protein>
    <submittedName>
        <fullName evidence="1">Uncharacterized protein</fullName>
    </submittedName>
</protein>
<gene>
    <name evidence="1" type="ORF">ECANGB1_1929</name>
</gene>
<proteinExistence type="predicted"/>
<dbReference type="AlphaFoldDB" id="A0A1Y1S5B1"/>
<keyword evidence="2" id="KW-1185">Reference proteome</keyword>
<organism evidence="1 2">
    <name type="scientific">Enterospora canceri</name>
    <dbReference type="NCBI Taxonomy" id="1081671"/>
    <lineage>
        <taxon>Eukaryota</taxon>
        <taxon>Fungi</taxon>
        <taxon>Fungi incertae sedis</taxon>
        <taxon>Microsporidia</taxon>
        <taxon>Enterocytozoonidae</taxon>
        <taxon>Enterospora</taxon>
    </lineage>
</organism>
<comment type="caution">
    <text evidence="1">The sequence shown here is derived from an EMBL/GenBank/DDBJ whole genome shotgun (WGS) entry which is preliminary data.</text>
</comment>
<evidence type="ECO:0000313" key="2">
    <source>
        <dbReference type="Proteomes" id="UP000192639"/>
    </source>
</evidence>
<name>A0A1Y1S5B1_9MICR</name>
<evidence type="ECO:0000313" key="1">
    <source>
        <dbReference type="EMBL" id="ORD93616.1"/>
    </source>
</evidence>
<accession>A0A1Y1S5B1</accession>
<dbReference type="EMBL" id="LWDP01000062">
    <property type="protein sequence ID" value="ORD93616.1"/>
    <property type="molecule type" value="Genomic_DNA"/>
</dbReference>
<dbReference type="Proteomes" id="UP000192639">
    <property type="component" value="Unassembled WGS sequence"/>
</dbReference>
<dbReference type="VEuPathDB" id="MicrosporidiaDB:ECANGB1_1929"/>